<proteinExistence type="inferred from homology"/>
<gene>
    <name evidence="11" type="primary">cas3</name>
    <name evidence="11" type="ORF">VSQ78_19760</name>
</gene>
<dbReference type="InterPro" id="IPR006474">
    <property type="entry name" value="Helicase_Cas3_CRISPR-ass_core"/>
</dbReference>
<dbReference type="RefSeq" id="WP_376737651.1">
    <property type="nucleotide sequence ID" value="NZ_JAYMRS010000008.1"/>
</dbReference>
<evidence type="ECO:0000313" key="12">
    <source>
        <dbReference type="Proteomes" id="UP001585053"/>
    </source>
</evidence>
<dbReference type="CDD" id="cd17930">
    <property type="entry name" value="DEXHc_cas3"/>
    <property type="match status" value="1"/>
</dbReference>
<evidence type="ECO:0000256" key="4">
    <source>
        <dbReference type="ARBA" id="ARBA00022723"/>
    </source>
</evidence>
<evidence type="ECO:0000313" key="11">
    <source>
        <dbReference type="EMBL" id="MFB8769951.1"/>
    </source>
</evidence>
<dbReference type="Gene3D" id="3.40.50.300">
    <property type="entry name" value="P-loop containing nucleotide triphosphate hydrolases"/>
    <property type="match status" value="2"/>
</dbReference>
<keyword evidence="4" id="KW-0479">Metal-binding</keyword>
<comment type="similarity">
    <text evidence="2">In the central section; belongs to the CRISPR-associated helicase Cas3 family.</text>
</comment>
<dbReference type="CDD" id="cd09641">
    <property type="entry name" value="Cas3''_I"/>
    <property type="match status" value="1"/>
</dbReference>
<organism evidence="11 12">
    <name type="scientific">Nocardiopsis alba</name>
    <dbReference type="NCBI Taxonomy" id="53437"/>
    <lineage>
        <taxon>Bacteria</taxon>
        <taxon>Bacillati</taxon>
        <taxon>Actinomycetota</taxon>
        <taxon>Actinomycetes</taxon>
        <taxon>Streptosporangiales</taxon>
        <taxon>Nocardiopsidaceae</taxon>
        <taxon>Nocardiopsis</taxon>
    </lineage>
</organism>
<dbReference type="Gene3D" id="1.10.3210.30">
    <property type="match status" value="1"/>
</dbReference>
<comment type="caution">
    <text evidence="11">The sequence shown here is derived from an EMBL/GenBank/DDBJ whole genome shotgun (WGS) entry which is preliminary data.</text>
</comment>
<dbReference type="InterPro" id="IPR027417">
    <property type="entry name" value="P-loop_NTPase"/>
</dbReference>
<dbReference type="PROSITE" id="PS51643">
    <property type="entry name" value="HD_CAS3"/>
    <property type="match status" value="1"/>
</dbReference>
<dbReference type="Pfam" id="PF22590">
    <property type="entry name" value="Cas3-like_C_2"/>
    <property type="match status" value="1"/>
</dbReference>
<evidence type="ECO:0000256" key="5">
    <source>
        <dbReference type="ARBA" id="ARBA00022741"/>
    </source>
</evidence>
<dbReference type="InterPro" id="IPR011545">
    <property type="entry name" value="DEAD/DEAH_box_helicase_dom"/>
</dbReference>
<evidence type="ECO:0000256" key="7">
    <source>
        <dbReference type="ARBA" id="ARBA00022806"/>
    </source>
</evidence>
<dbReference type="Proteomes" id="UP001585053">
    <property type="component" value="Unassembled WGS sequence"/>
</dbReference>
<name>A0ABV5DZI4_9ACTN</name>
<dbReference type="PANTHER" id="PTHR24031">
    <property type="entry name" value="RNA HELICASE"/>
    <property type="match status" value="1"/>
</dbReference>
<dbReference type="InterPro" id="IPR006483">
    <property type="entry name" value="CRISPR-assoc_Cas3_HD"/>
</dbReference>
<dbReference type="NCBIfam" id="TIGR01596">
    <property type="entry name" value="cas3_HD"/>
    <property type="match status" value="1"/>
</dbReference>
<feature type="domain" description="HD Cas3-type" evidence="10">
    <location>
        <begin position="10"/>
        <end position="173"/>
    </location>
</feature>
<keyword evidence="7" id="KW-0347">Helicase</keyword>
<dbReference type="EMBL" id="JAYMRS010000008">
    <property type="protein sequence ID" value="MFB8769951.1"/>
    <property type="molecule type" value="Genomic_DNA"/>
</dbReference>
<accession>A0ABV5DZI4</accession>
<keyword evidence="3" id="KW-0540">Nuclease</keyword>
<dbReference type="InterPro" id="IPR054712">
    <property type="entry name" value="Cas3-like_dom"/>
</dbReference>
<reference evidence="11 12" key="1">
    <citation type="submission" date="2024-01" db="EMBL/GenBank/DDBJ databases">
        <title>Genome mining of biosynthetic gene clusters to explore secondary metabolites of Streptomyces sp.</title>
        <authorList>
            <person name="Baig A."/>
            <person name="Ajitkumar Shintre N."/>
            <person name="Kumar H."/>
            <person name="Anbarasu A."/>
            <person name="Ramaiah S."/>
        </authorList>
    </citation>
    <scope>NUCLEOTIDE SEQUENCE [LARGE SCALE GENOMIC DNA]</scope>
    <source>
        <strain evidence="11 12">A01</strain>
    </source>
</reference>
<keyword evidence="9" id="KW-0051">Antiviral defense</keyword>
<evidence type="ECO:0000256" key="3">
    <source>
        <dbReference type="ARBA" id="ARBA00022722"/>
    </source>
</evidence>
<keyword evidence="6" id="KW-0378">Hydrolase</keyword>
<keyword evidence="8" id="KW-0067">ATP-binding</keyword>
<dbReference type="NCBIfam" id="TIGR01587">
    <property type="entry name" value="cas3_core"/>
    <property type="match status" value="1"/>
</dbReference>
<dbReference type="InterPro" id="IPR014001">
    <property type="entry name" value="Helicase_ATP-bd"/>
</dbReference>
<evidence type="ECO:0000256" key="9">
    <source>
        <dbReference type="ARBA" id="ARBA00023118"/>
    </source>
</evidence>
<protein>
    <submittedName>
        <fullName evidence="11">CRISPR-associated helicase Cas3</fullName>
    </submittedName>
</protein>
<comment type="similarity">
    <text evidence="1">In the N-terminal section; belongs to the CRISPR-associated nuclease Cas3-HD family.</text>
</comment>
<dbReference type="InterPro" id="IPR038257">
    <property type="entry name" value="CRISPR-assoc_Cas3_HD_sf"/>
</dbReference>
<dbReference type="SUPFAM" id="SSF52540">
    <property type="entry name" value="P-loop containing nucleoside triphosphate hydrolases"/>
    <property type="match status" value="1"/>
</dbReference>
<evidence type="ECO:0000256" key="8">
    <source>
        <dbReference type="ARBA" id="ARBA00022840"/>
    </source>
</evidence>
<dbReference type="Pfam" id="PF00270">
    <property type="entry name" value="DEAD"/>
    <property type="match status" value="1"/>
</dbReference>
<keyword evidence="5" id="KW-0547">Nucleotide-binding</keyword>
<keyword evidence="12" id="KW-1185">Reference proteome</keyword>
<dbReference type="SMART" id="SM00487">
    <property type="entry name" value="DEXDc"/>
    <property type="match status" value="1"/>
</dbReference>
<evidence type="ECO:0000256" key="1">
    <source>
        <dbReference type="ARBA" id="ARBA00006847"/>
    </source>
</evidence>
<evidence type="ECO:0000256" key="2">
    <source>
        <dbReference type="ARBA" id="ARBA00009046"/>
    </source>
</evidence>
<sequence>MTLWGHSANYLGKRHSLDDHLRGTGRRAAQNARPFNAGELAHHLGVLHDVGKGACDWQDGLLRAEGTGGRVGIPHKHAGTWLAEQQGLDVFSGVVFGHHGGLPSLSRLKDELDLAEGKLKPQVDEAIDRVSKIVPEILTGPGFPDWIERSEDPMAVDVLVRMVFSAVVDADFLDTAEHFDARPRPVHPVTAADLVGRFEKARQAMLADAPDLPVNALRREVYDQAVTGARGPVGLYRLPSPTGSGKTLSAAGFALHHAAANGLRRVIVAVPFMSITEQNAQVYRGLLDQSGHIPVVLEHHSGIDLDNPTQVVPPAEQWRRLAAENWDSPFVVTTTVRLFESLFSNRPTAVRRLHNISGAVLVLDEVQSLPDHLLLPILSMLRTLTEYFNVTVLLASATQPAYGNLQVMRDLPVHDLIPQPERLYKALNRVRYQWWVSPKPISDQVAARAAAQRQCLVICNTTAQAAELHTLMEQHRAPDDSEVWHLSTRMTSEHRKRHLDEIRKRLTAGDSVRVVSTQLVEAGVDLDFPAVFRAFATAEAMQQAAGRCNRNGHLTEGEVIIFDIDGWEKPTTRIYGPALGVTQEYFGPGRAFPDDITVMDAYYTERFARAGVEAMGATIQDRREKSDFPQVADLFRMIDEHTVPVVVPHSTEDEVQQQECRRLIQQLRVGAQGSADLLRRLRPYIASLPKALVCKHADLTSPVLGDLVEWLGDYRPQRGIELSDSKEYVF</sequence>
<evidence type="ECO:0000256" key="6">
    <source>
        <dbReference type="ARBA" id="ARBA00022801"/>
    </source>
</evidence>
<evidence type="ECO:0000259" key="10">
    <source>
        <dbReference type="PROSITE" id="PS51643"/>
    </source>
</evidence>